<name>H9UBG9_FERPD</name>
<dbReference type="HOGENOM" id="CLU_039268_2_0_0"/>
<keyword evidence="2 5" id="KW-0436">Ligase</keyword>
<protein>
    <submittedName>
        <fullName evidence="5">ATP-grasp enzyme, D-alanine-D-alanine ligase</fullName>
    </submittedName>
</protein>
<dbReference type="Pfam" id="PF07478">
    <property type="entry name" value="Dala_Dala_lig_C"/>
    <property type="match status" value="1"/>
</dbReference>
<keyword evidence="3" id="KW-0547">Nucleotide-binding</keyword>
<dbReference type="Gene3D" id="3.30.470.20">
    <property type="entry name" value="ATP-grasp fold, B domain"/>
    <property type="match status" value="1"/>
</dbReference>
<dbReference type="SUPFAM" id="SSF56059">
    <property type="entry name" value="Glutathione synthetase ATP-binding domain-like"/>
    <property type="match status" value="1"/>
</dbReference>
<evidence type="ECO:0000259" key="4">
    <source>
        <dbReference type="PROSITE" id="PS50975"/>
    </source>
</evidence>
<evidence type="ECO:0000256" key="2">
    <source>
        <dbReference type="ARBA" id="ARBA00022598"/>
    </source>
</evidence>
<keyword evidence="6" id="KW-1185">Reference proteome</keyword>
<dbReference type="RefSeq" id="WP_014451306.1">
    <property type="nucleotide sequence ID" value="NC_017095.1"/>
</dbReference>
<organism evidence="5 6">
    <name type="scientific">Fervidobacterium pennivorans (strain DSM 9078 / Ven5)</name>
    <dbReference type="NCBI Taxonomy" id="771875"/>
    <lineage>
        <taxon>Bacteria</taxon>
        <taxon>Thermotogati</taxon>
        <taxon>Thermotogota</taxon>
        <taxon>Thermotogae</taxon>
        <taxon>Thermotogales</taxon>
        <taxon>Fervidobacteriaceae</taxon>
        <taxon>Fervidobacterium</taxon>
    </lineage>
</organism>
<dbReference type="eggNOG" id="COG1181">
    <property type="taxonomic scope" value="Bacteria"/>
</dbReference>
<accession>H9UBG9</accession>
<reference evidence="5" key="1">
    <citation type="submission" date="2012-03" db="EMBL/GenBank/DDBJ databases">
        <title>Complete sequence of Fervidobacterium pennivorans DSM 9078.</title>
        <authorList>
            <consortium name="US DOE Joint Genome Institute"/>
            <person name="Lucas S."/>
            <person name="Han J."/>
            <person name="Lapidus A."/>
            <person name="Cheng J.-F."/>
            <person name="Goodwin L."/>
            <person name="Pitluck S."/>
            <person name="Peters L."/>
            <person name="Ovchinnikova G."/>
            <person name="Lu M."/>
            <person name="Detter J.C."/>
            <person name="Han C."/>
            <person name="Tapia R."/>
            <person name="Land M."/>
            <person name="Hauser L."/>
            <person name="Kyrpides N."/>
            <person name="Ivanova N."/>
            <person name="Pagani I."/>
            <person name="Noll K.M."/>
            <person name="Woyke T."/>
        </authorList>
    </citation>
    <scope>NUCLEOTIDE SEQUENCE</scope>
    <source>
        <strain evidence="5">DSM 9078</strain>
    </source>
</reference>
<dbReference type="OrthoDB" id="9813261at2"/>
<dbReference type="GO" id="GO:0008716">
    <property type="term" value="F:D-alanine-D-alanine ligase activity"/>
    <property type="evidence" value="ECO:0007669"/>
    <property type="project" value="InterPro"/>
</dbReference>
<dbReference type="STRING" id="771875.Ferpe_0742"/>
<evidence type="ECO:0000313" key="5">
    <source>
        <dbReference type="EMBL" id="AFG34862.1"/>
    </source>
</evidence>
<keyword evidence="3" id="KW-0067">ATP-binding</keyword>
<dbReference type="PANTHER" id="PTHR23132:SF23">
    <property type="entry name" value="D-ALANINE--D-ALANINE LIGASE B"/>
    <property type="match status" value="1"/>
</dbReference>
<dbReference type="GO" id="GO:0046872">
    <property type="term" value="F:metal ion binding"/>
    <property type="evidence" value="ECO:0007669"/>
    <property type="project" value="InterPro"/>
</dbReference>
<evidence type="ECO:0000256" key="1">
    <source>
        <dbReference type="ARBA" id="ARBA00010871"/>
    </source>
</evidence>
<evidence type="ECO:0000313" key="6">
    <source>
        <dbReference type="Proteomes" id="UP000007384"/>
    </source>
</evidence>
<dbReference type="PROSITE" id="PS50975">
    <property type="entry name" value="ATP_GRASP"/>
    <property type="match status" value="1"/>
</dbReference>
<dbReference type="InterPro" id="IPR011095">
    <property type="entry name" value="Dala_Dala_lig_C"/>
</dbReference>
<dbReference type="EMBL" id="CP003260">
    <property type="protein sequence ID" value="AFG34862.1"/>
    <property type="molecule type" value="Genomic_DNA"/>
</dbReference>
<dbReference type="AlphaFoldDB" id="H9UBG9"/>
<sequence>MKIAIAYDKSNLDNERWKMVQSVSEALSKKYDAEPVAFEDNFCEKVKKYDAVFNLSTAYKQMHVPAILEVLKIPFTGSSAAAHALCIDKLKTKIILKHFGIPTPDFISVDLDEEVPEIDFYPAIVKPVKEGSAKGIYADSVVHNHEELKEKVLRVHKEFEQPALVEQFIEGDREYSIGIVGSKVLPILEIDFSSLPEGLERFYSHRVKHEYGEQTTYICPAQLTEELKAQIEHYALKSFKVLGLRNYARMDLRVKDGKIYFLEANSLPMLTPNYSDIIKMAQAAGYTYDEFILTIFEDALRK</sequence>
<proteinExistence type="inferred from homology"/>
<dbReference type="InterPro" id="IPR013815">
    <property type="entry name" value="ATP_grasp_subdomain_1"/>
</dbReference>
<gene>
    <name evidence="5" type="ordered locus">Ferpe_0742</name>
</gene>
<comment type="similarity">
    <text evidence="1">Belongs to the D-alanine--D-alanine ligase family.</text>
</comment>
<dbReference type="GO" id="GO:0005524">
    <property type="term" value="F:ATP binding"/>
    <property type="evidence" value="ECO:0007669"/>
    <property type="project" value="UniProtKB-UniRule"/>
</dbReference>
<dbReference type="KEGG" id="fpe:Ferpe_0742"/>
<dbReference type="Proteomes" id="UP000007384">
    <property type="component" value="Chromosome"/>
</dbReference>
<evidence type="ECO:0000256" key="3">
    <source>
        <dbReference type="PROSITE-ProRule" id="PRU00409"/>
    </source>
</evidence>
<dbReference type="PATRIC" id="fig|771875.3.peg.761"/>
<dbReference type="InterPro" id="IPR011761">
    <property type="entry name" value="ATP-grasp"/>
</dbReference>
<feature type="domain" description="ATP-grasp" evidence="4">
    <location>
        <begin position="93"/>
        <end position="297"/>
    </location>
</feature>
<dbReference type="Gene3D" id="3.30.1490.20">
    <property type="entry name" value="ATP-grasp fold, A domain"/>
    <property type="match status" value="1"/>
</dbReference>
<dbReference type="PANTHER" id="PTHR23132">
    <property type="entry name" value="D-ALANINE--D-ALANINE LIGASE"/>
    <property type="match status" value="1"/>
</dbReference>